<dbReference type="FunFam" id="1.10.510.10:FF:000032">
    <property type="entry name" value="Serine/threonine-protein kinase PBS1"/>
    <property type="match status" value="1"/>
</dbReference>
<dbReference type="EMBL" id="CM004390">
    <property type="protein sequence ID" value="OAY52232.1"/>
    <property type="molecule type" value="Genomic_DNA"/>
</dbReference>
<keyword evidence="4" id="KW-1003">Cell membrane</keyword>
<evidence type="ECO:0000256" key="4">
    <source>
        <dbReference type="ARBA" id="ARBA00022475"/>
    </source>
</evidence>
<accession>A0A251L1P8</accession>
<dbReference type="Pfam" id="PF07714">
    <property type="entry name" value="PK_Tyr_Ser-Thr"/>
    <property type="match status" value="1"/>
</dbReference>
<dbReference type="InterPro" id="IPR000719">
    <property type="entry name" value="Prot_kinase_dom"/>
</dbReference>
<feature type="binding site" evidence="12">
    <location>
        <position position="133"/>
    </location>
    <ligand>
        <name>ATP</name>
        <dbReference type="ChEBI" id="CHEBI:30616"/>
    </ligand>
</feature>
<evidence type="ECO:0000256" key="1">
    <source>
        <dbReference type="ARBA" id="ARBA00004236"/>
    </source>
</evidence>
<dbReference type="GO" id="GO:0005524">
    <property type="term" value="F:ATP binding"/>
    <property type="evidence" value="ECO:0007669"/>
    <property type="project" value="UniProtKB-UniRule"/>
</dbReference>
<feature type="region of interest" description="Disordered" evidence="14">
    <location>
        <begin position="379"/>
        <end position="425"/>
    </location>
</feature>
<dbReference type="CDD" id="cd14066">
    <property type="entry name" value="STKc_IRAK"/>
    <property type="match status" value="1"/>
</dbReference>
<dbReference type="InterPro" id="IPR008271">
    <property type="entry name" value="Ser/Thr_kinase_AS"/>
</dbReference>
<dbReference type="OMA" id="EWQSEIH"/>
<feature type="region of interest" description="Disordered" evidence="14">
    <location>
        <begin position="1"/>
        <end position="73"/>
    </location>
</feature>
<reference evidence="16 17" key="1">
    <citation type="submission" date="2016-02" db="EMBL/GenBank/DDBJ databases">
        <title>WGS assembly of Manihot esculenta.</title>
        <authorList>
            <person name="Bredeson J.V."/>
            <person name="Prochnik S.E."/>
            <person name="Lyons J.B."/>
            <person name="Schmutz J."/>
            <person name="Grimwood J."/>
            <person name="Vrebalov J."/>
            <person name="Bart R.S."/>
            <person name="Amuge T."/>
            <person name="Ferguson M.E."/>
            <person name="Green R."/>
            <person name="Putnam N."/>
            <person name="Stites J."/>
            <person name="Rounsley S."/>
            <person name="Rokhsar D.S."/>
        </authorList>
    </citation>
    <scope>NUCLEOTIDE SEQUENCE [LARGE SCALE GENOMIC DNA]</scope>
    <source>
        <strain evidence="17">cv. AM560-2</strain>
        <tissue evidence="16">Leaf</tissue>
    </source>
</reference>
<keyword evidence="9 12" id="KW-0067">ATP-binding</keyword>
<evidence type="ECO:0000256" key="3">
    <source>
        <dbReference type="ARBA" id="ARBA00012513"/>
    </source>
</evidence>
<evidence type="ECO:0000256" key="6">
    <source>
        <dbReference type="ARBA" id="ARBA00022679"/>
    </source>
</evidence>
<dbReference type="EMBL" id="CM004390">
    <property type="protein sequence ID" value="OAY52233.1"/>
    <property type="molecule type" value="Genomic_DNA"/>
</dbReference>
<keyword evidence="8" id="KW-0418">Kinase</keyword>
<dbReference type="EC" id="2.7.11.1" evidence="3"/>
<keyword evidence="17" id="KW-1185">Reference proteome</keyword>
<name>A0A251L1P8_MANES</name>
<sequence length="425" mass="47043">MGICWGSPATIPTPTTTGHLSSAGISQTTTNTTSTRDSNTTSRSTNTASSLGSNVSGNSGYSGRSSDEAFPNGQILPTPNLRIFSFAELRAVTKNFRPDTVLGEGGFGKVFKGWLDEKATGKSGSGNIVAVKKLNSESLQGLEEWQSEIHFLGRLSHPNLVRLIGYCWEDKELLLVYEFMQKGSLENHLFGRGSTVQPLSWDIRLKIAIGAARGLAFLHTSEKQVIYRDFKASNILLDGSYTAKISDFGLAKLGPSASQSHVTTRVMGTYGYAAPEYVATGHLYVKSDVYGFGVVLVEILTALRALDTNRPSGKHTLVDWIKPYLHDKRKLKSIMDSRLEGKYPSKAAFRIAQLALNCIETEPKNRPSMKEVVETLERIEASDERPRERKVRSNYQNSHQPLQYRSPLHPRQDGTRTHQQPPRVR</sequence>
<comment type="subcellular location">
    <subcellularLocation>
        <location evidence="1">Cell membrane</location>
    </subcellularLocation>
</comment>
<dbReference type="PANTHER" id="PTHR45621">
    <property type="entry name" value="OS01G0588500 PROTEIN-RELATED"/>
    <property type="match status" value="1"/>
</dbReference>
<feature type="compositionally biased region" description="Polar residues" evidence="14">
    <location>
        <begin position="10"/>
        <end position="25"/>
    </location>
</feature>
<keyword evidence="5 13" id="KW-0723">Serine/threonine-protein kinase</keyword>
<evidence type="ECO:0000256" key="11">
    <source>
        <dbReference type="ARBA" id="ARBA00054261"/>
    </source>
</evidence>
<evidence type="ECO:0000256" key="14">
    <source>
        <dbReference type="SAM" id="MobiDB-lite"/>
    </source>
</evidence>
<dbReference type="PROSITE" id="PS50011">
    <property type="entry name" value="PROTEIN_KINASE_DOM"/>
    <property type="match status" value="1"/>
</dbReference>
<dbReference type="PROSITE" id="PS00108">
    <property type="entry name" value="PROTEIN_KINASE_ST"/>
    <property type="match status" value="1"/>
</dbReference>
<evidence type="ECO:0000256" key="12">
    <source>
        <dbReference type="PROSITE-ProRule" id="PRU10141"/>
    </source>
</evidence>
<evidence type="ECO:0000313" key="17">
    <source>
        <dbReference type="Proteomes" id="UP000091857"/>
    </source>
</evidence>
<evidence type="ECO:0000256" key="7">
    <source>
        <dbReference type="ARBA" id="ARBA00022741"/>
    </source>
</evidence>
<proteinExistence type="inferred from homology"/>
<keyword evidence="10" id="KW-0472">Membrane</keyword>
<evidence type="ECO:0000256" key="2">
    <source>
        <dbReference type="ARBA" id="ARBA00008684"/>
    </source>
</evidence>
<dbReference type="Gene3D" id="1.10.510.10">
    <property type="entry name" value="Transferase(Phosphotransferase) domain 1"/>
    <property type="match status" value="1"/>
</dbReference>
<evidence type="ECO:0000256" key="8">
    <source>
        <dbReference type="ARBA" id="ARBA00022777"/>
    </source>
</evidence>
<dbReference type="InterPro" id="IPR050823">
    <property type="entry name" value="Plant_Ser_Thr_Prot_Kinase"/>
</dbReference>
<keyword evidence="7 12" id="KW-0547">Nucleotide-binding</keyword>
<feature type="compositionally biased region" description="Low complexity" evidence="14">
    <location>
        <begin position="26"/>
        <end position="64"/>
    </location>
</feature>
<organism evidence="16 17">
    <name type="scientific">Manihot esculenta</name>
    <name type="common">Cassava</name>
    <name type="synonym">Jatropha manihot</name>
    <dbReference type="NCBI Taxonomy" id="3983"/>
    <lineage>
        <taxon>Eukaryota</taxon>
        <taxon>Viridiplantae</taxon>
        <taxon>Streptophyta</taxon>
        <taxon>Embryophyta</taxon>
        <taxon>Tracheophyta</taxon>
        <taxon>Spermatophyta</taxon>
        <taxon>Magnoliopsida</taxon>
        <taxon>eudicotyledons</taxon>
        <taxon>Gunneridae</taxon>
        <taxon>Pentapetalae</taxon>
        <taxon>rosids</taxon>
        <taxon>fabids</taxon>
        <taxon>Malpighiales</taxon>
        <taxon>Euphorbiaceae</taxon>
        <taxon>Crotonoideae</taxon>
        <taxon>Manihoteae</taxon>
        <taxon>Manihot</taxon>
    </lineage>
</organism>
<dbReference type="InterPro" id="IPR017441">
    <property type="entry name" value="Protein_kinase_ATP_BS"/>
</dbReference>
<feature type="domain" description="Protein kinase" evidence="15">
    <location>
        <begin position="96"/>
        <end position="379"/>
    </location>
</feature>
<dbReference type="InterPro" id="IPR001245">
    <property type="entry name" value="Ser-Thr/Tyr_kinase_cat_dom"/>
</dbReference>
<gene>
    <name evidence="16" type="ORF">MANES_04G067100</name>
</gene>
<keyword evidence="6" id="KW-0808">Transferase</keyword>
<feature type="compositionally biased region" description="Polar residues" evidence="14">
    <location>
        <begin position="393"/>
        <end position="403"/>
    </location>
</feature>
<evidence type="ECO:0000256" key="5">
    <source>
        <dbReference type="ARBA" id="ARBA00022527"/>
    </source>
</evidence>
<dbReference type="GO" id="GO:0005886">
    <property type="term" value="C:plasma membrane"/>
    <property type="evidence" value="ECO:0007669"/>
    <property type="project" value="UniProtKB-SubCell"/>
</dbReference>
<dbReference type="InterPro" id="IPR011009">
    <property type="entry name" value="Kinase-like_dom_sf"/>
</dbReference>
<evidence type="ECO:0000256" key="13">
    <source>
        <dbReference type="RuleBase" id="RU000304"/>
    </source>
</evidence>
<dbReference type="SUPFAM" id="SSF56112">
    <property type="entry name" value="Protein kinase-like (PK-like)"/>
    <property type="match status" value="1"/>
</dbReference>
<dbReference type="Proteomes" id="UP000091857">
    <property type="component" value="Chromosome 4"/>
</dbReference>
<protein>
    <recommendedName>
        <fullName evidence="3">non-specific serine/threonine protein kinase</fullName>
        <ecNumber evidence="3">2.7.11.1</ecNumber>
    </recommendedName>
</protein>
<evidence type="ECO:0000256" key="10">
    <source>
        <dbReference type="ARBA" id="ARBA00023136"/>
    </source>
</evidence>
<dbReference type="FunFam" id="3.30.200.20:FF:000228">
    <property type="entry name" value="Serine/threonine-protein kinase BIK1"/>
    <property type="match status" value="1"/>
</dbReference>
<dbReference type="GO" id="GO:0004674">
    <property type="term" value="F:protein serine/threonine kinase activity"/>
    <property type="evidence" value="ECO:0007669"/>
    <property type="project" value="UniProtKB-KW"/>
</dbReference>
<comment type="similarity">
    <text evidence="2">Belongs to the protein kinase superfamily. Ser/Thr protein kinase family.</text>
</comment>
<dbReference type="AlphaFoldDB" id="A0A251L1P8"/>
<dbReference type="Gramene" id="Manes.04G067100.3.v8.1">
    <property type="protein sequence ID" value="Manes.04G067100.3.v8.1.CDS"/>
    <property type="gene ID" value="Manes.04G067100.v8.1"/>
</dbReference>
<evidence type="ECO:0000313" key="16">
    <source>
        <dbReference type="EMBL" id="OAY52233.1"/>
    </source>
</evidence>
<dbReference type="OrthoDB" id="4062651at2759"/>
<evidence type="ECO:0000259" key="15">
    <source>
        <dbReference type="PROSITE" id="PS50011"/>
    </source>
</evidence>
<comment type="function">
    <text evidence="11">May be involved in plant defense signaling.</text>
</comment>
<dbReference type="Gene3D" id="3.30.200.20">
    <property type="entry name" value="Phosphorylase Kinase, domain 1"/>
    <property type="match status" value="1"/>
</dbReference>
<dbReference type="PROSITE" id="PS00107">
    <property type="entry name" value="PROTEIN_KINASE_ATP"/>
    <property type="match status" value="1"/>
</dbReference>
<evidence type="ECO:0000256" key="9">
    <source>
        <dbReference type="ARBA" id="ARBA00022840"/>
    </source>
</evidence>